<keyword evidence="2" id="KW-0732">Signal</keyword>
<dbReference type="EMBL" id="JADBEO010000017">
    <property type="protein sequence ID" value="MDR4306903.1"/>
    <property type="molecule type" value="Genomic_DNA"/>
</dbReference>
<feature type="signal peptide" evidence="2">
    <location>
        <begin position="1"/>
        <end position="22"/>
    </location>
</feature>
<gene>
    <name evidence="3" type="ORF">IHQ68_09765</name>
</gene>
<keyword evidence="1" id="KW-0472">Membrane</keyword>
<name>A0ABU1DFK0_9HYPH</name>
<feature type="transmembrane region" description="Helical" evidence="1">
    <location>
        <begin position="110"/>
        <end position="132"/>
    </location>
</feature>
<keyword evidence="1" id="KW-1133">Transmembrane helix</keyword>
<reference evidence="3" key="1">
    <citation type="submission" date="2020-10" db="EMBL/GenBank/DDBJ databases">
        <authorList>
            <person name="Abbas A."/>
            <person name="Razzaq R."/>
            <person name="Waqas M."/>
            <person name="Abbas N."/>
            <person name="Nielsen T.K."/>
            <person name="Hansen L.H."/>
            <person name="Hussain S."/>
            <person name="Shahid M."/>
        </authorList>
    </citation>
    <scope>NUCLEOTIDE SEQUENCE</scope>
    <source>
        <strain evidence="3">S14</strain>
    </source>
</reference>
<comment type="caution">
    <text evidence="3">The sequence shown here is derived from an EMBL/GenBank/DDBJ whole genome shotgun (WGS) entry which is preliminary data.</text>
</comment>
<keyword evidence="4" id="KW-1185">Reference proteome</keyword>
<evidence type="ECO:0000256" key="2">
    <source>
        <dbReference type="SAM" id="SignalP"/>
    </source>
</evidence>
<evidence type="ECO:0000313" key="3">
    <source>
        <dbReference type="EMBL" id="MDR4306903.1"/>
    </source>
</evidence>
<feature type="transmembrane region" description="Helical" evidence="1">
    <location>
        <begin position="53"/>
        <end position="77"/>
    </location>
</feature>
<protein>
    <submittedName>
        <fullName evidence="3">Uncharacterized protein</fullName>
    </submittedName>
</protein>
<evidence type="ECO:0000313" key="4">
    <source>
        <dbReference type="Proteomes" id="UP001181622"/>
    </source>
</evidence>
<keyword evidence="1" id="KW-0812">Transmembrane</keyword>
<evidence type="ECO:0000256" key="1">
    <source>
        <dbReference type="SAM" id="Phobius"/>
    </source>
</evidence>
<dbReference type="Proteomes" id="UP001181622">
    <property type="component" value="Unassembled WGS sequence"/>
</dbReference>
<proteinExistence type="predicted"/>
<feature type="chain" id="PRO_5047336175" evidence="2">
    <location>
        <begin position="23"/>
        <end position="154"/>
    </location>
</feature>
<organism evidence="3 4">
    <name type="scientific">Chelatococcus sambhunathii</name>
    <dbReference type="NCBI Taxonomy" id="363953"/>
    <lineage>
        <taxon>Bacteria</taxon>
        <taxon>Pseudomonadati</taxon>
        <taxon>Pseudomonadota</taxon>
        <taxon>Alphaproteobacteria</taxon>
        <taxon>Hyphomicrobiales</taxon>
        <taxon>Chelatococcaceae</taxon>
        <taxon>Chelatococcus</taxon>
    </lineage>
</organism>
<sequence>MVARLAARLLLAPFGFACGVLAAFATVAAMATGGLGDTHLFPEEIAVLGYDLTINAATVALLFAPLMGAPAIVAVAISEMFSLRSWIYHAGAGAASALLPWSLAPSSFEGPVFTTSQVIAAGLVGGLVHWLVAGRTAGLADHERPGGNGPAAKP</sequence>
<accession>A0ABU1DFK0</accession>
<feature type="transmembrane region" description="Helical" evidence="1">
    <location>
        <begin position="86"/>
        <end position="104"/>
    </location>
</feature>